<comment type="caution">
    <text evidence="1">The sequence shown here is derived from an EMBL/GenBank/DDBJ whole genome shotgun (WGS) entry which is preliminary data.</text>
</comment>
<proteinExistence type="predicted"/>
<dbReference type="EMBL" id="MU150290">
    <property type="protein sequence ID" value="KAF9461044.1"/>
    <property type="molecule type" value="Genomic_DNA"/>
</dbReference>
<name>A0A9P5Y1L9_9AGAR</name>
<dbReference type="OrthoDB" id="2621411at2759"/>
<protein>
    <submittedName>
        <fullName evidence="1">Uncharacterized protein</fullName>
    </submittedName>
</protein>
<evidence type="ECO:0000313" key="2">
    <source>
        <dbReference type="Proteomes" id="UP000807353"/>
    </source>
</evidence>
<evidence type="ECO:0000313" key="1">
    <source>
        <dbReference type="EMBL" id="KAF9461044.1"/>
    </source>
</evidence>
<reference evidence="1" key="1">
    <citation type="submission" date="2020-11" db="EMBL/GenBank/DDBJ databases">
        <authorList>
            <consortium name="DOE Joint Genome Institute"/>
            <person name="Ahrendt S."/>
            <person name="Riley R."/>
            <person name="Andreopoulos W."/>
            <person name="Labutti K."/>
            <person name="Pangilinan J."/>
            <person name="Ruiz-Duenas F.J."/>
            <person name="Barrasa J.M."/>
            <person name="Sanchez-Garcia M."/>
            <person name="Camarero S."/>
            <person name="Miyauchi S."/>
            <person name="Serrano A."/>
            <person name="Linde D."/>
            <person name="Babiker R."/>
            <person name="Drula E."/>
            <person name="Ayuso-Fernandez I."/>
            <person name="Pacheco R."/>
            <person name="Padilla G."/>
            <person name="Ferreira P."/>
            <person name="Barriuso J."/>
            <person name="Kellner H."/>
            <person name="Castanera R."/>
            <person name="Alfaro M."/>
            <person name="Ramirez L."/>
            <person name="Pisabarro A.G."/>
            <person name="Kuo A."/>
            <person name="Tritt A."/>
            <person name="Lipzen A."/>
            <person name="He G."/>
            <person name="Yan M."/>
            <person name="Ng V."/>
            <person name="Cullen D."/>
            <person name="Martin F."/>
            <person name="Rosso M.-N."/>
            <person name="Henrissat B."/>
            <person name="Hibbett D."/>
            <person name="Martinez A.T."/>
            <person name="Grigoriev I.V."/>
        </authorList>
    </citation>
    <scope>NUCLEOTIDE SEQUENCE</scope>
    <source>
        <strain evidence="1">CBS 247.69</strain>
    </source>
</reference>
<sequence>MNSRVRRSVLARHGEYWYPVRLIHREGNGIQWCVRWWRGCEFEKIGELPDDTSVVDNKDIVDSPWMDRAGHRLIRLGKWKHACEVETVEDMLMAPGLIPYTSDVNEALSPSAGVLKSLLEAPDNAPGIIPARTWLISTKSNLKSILVPYVGSLTVLERVCIANWFELHISQEWELRKNWLGYLPIAHAHTLFISSRIKSDAKFNDLSGDALLQKAWEIQFTGVPSIWTDVDVDCDSLARLEEEIFEISIEAEITEHYQ</sequence>
<keyword evidence="2" id="KW-1185">Reference proteome</keyword>
<accession>A0A9P5Y1L9</accession>
<dbReference type="AlphaFoldDB" id="A0A9P5Y1L9"/>
<gene>
    <name evidence="1" type="ORF">BDZ94DRAFT_1374301</name>
</gene>
<dbReference type="Proteomes" id="UP000807353">
    <property type="component" value="Unassembled WGS sequence"/>
</dbReference>
<organism evidence="1 2">
    <name type="scientific">Collybia nuda</name>
    <dbReference type="NCBI Taxonomy" id="64659"/>
    <lineage>
        <taxon>Eukaryota</taxon>
        <taxon>Fungi</taxon>
        <taxon>Dikarya</taxon>
        <taxon>Basidiomycota</taxon>
        <taxon>Agaricomycotina</taxon>
        <taxon>Agaricomycetes</taxon>
        <taxon>Agaricomycetidae</taxon>
        <taxon>Agaricales</taxon>
        <taxon>Tricholomatineae</taxon>
        <taxon>Clitocybaceae</taxon>
        <taxon>Collybia</taxon>
    </lineage>
</organism>